<accession>A0ABW5WKG6</accession>
<dbReference type="RefSeq" id="WP_183485981.1">
    <property type="nucleotide sequence ID" value="NZ_JBHUOV010000001.1"/>
</dbReference>
<keyword evidence="1" id="KW-0732">Signal</keyword>
<keyword evidence="4" id="KW-1185">Reference proteome</keyword>
<comment type="caution">
    <text evidence="3">The sequence shown here is derived from an EMBL/GenBank/DDBJ whole genome shotgun (WGS) entry which is preliminary data.</text>
</comment>
<feature type="signal peptide" evidence="1">
    <location>
        <begin position="1"/>
        <end position="19"/>
    </location>
</feature>
<feature type="domain" description="Fibronectin type-III" evidence="2">
    <location>
        <begin position="623"/>
        <end position="714"/>
    </location>
</feature>
<dbReference type="SUPFAM" id="SSF49265">
    <property type="entry name" value="Fibronectin type III"/>
    <property type="match status" value="4"/>
</dbReference>
<dbReference type="NCBIfam" id="TIGR04131">
    <property type="entry name" value="Bac_Flav_CTERM"/>
    <property type="match status" value="1"/>
</dbReference>
<feature type="chain" id="PRO_5046126682" evidence="1">
    <location>
        <begin position="20"/>
        <end position="2262"/>
    </location>
</feature>
<evidence type="ECO:0000259" key="2">
    <source>
        <dbReference type="PROSITE" id="PS50853"/>
    </source>
</evidence>
<dbReference type="Gene3D" id="2.60.120.260">
    <property type="entry name" value="Galactose-binding domain-like"/>
    <property type="match status" value="1"/>
</dbReference>
<dbReference type="InterPro" id="IPR026341">
    <property type="entry name" value="T9SS_type_B"/>
</dbReference>
<proteinExistence type="predicted"/>
<dbReference type="InterPro" id="IPR013783">
    <property type="entry name" value="Ig-like_fold"/>
</dbReference>
<gene>
    <name evidence="3" type="ORF">ACFS5M_03805</name>
</gene>
<sequence length="2262" mass="238124">MKKITLSLLFGFMSLVGFSQVGLVENFDGGLVLPAGWTSDPGDYFGAVVQVCDGFSQRVNLDLNNDTAHLTSPNIVGQSNGTDLTIAFDYKVVDWSEAIDATAPGWGQMTIQYSTNDGGVWIDVEVIDDDNHVTSDTCANWTTIVPAASLPIGSDFKLRIDAEWEAGSYYIYLDNISATQVVVGPPSCVNLIAPTDGSTGVSINSDLEWSAATNIPTGYTVVVGTTSGGTDIADNVNAGLSTTYDLPTLEYSTTYYVSVIPFNANGPAIDCPEWSFTTGADPNAPVDCAAGTPINTVYCYDNNDTMTWNFQSSDGSPLNIFFNAGQFETCCDDITIYDGIDDTGTILFSDGLADMTGVSHIALSGFLYVELNSDVSQSCASNAFIPLDFDVSCVDTTALPNCNAALISPANGALDVGVNEDLTWSPASILVTGYFVSIGTTPGGTDVADNVDVGLATTYDPGTLDYETDYYVTITPYNDNGSAINCNEESFTTRDDPNQIVDCSINEVINTVFCYENGDNTFLELFNFQSSDGSPLSIVFNSGYLEDCCDFIQILDSDGSTIFLSDTTLGNDLTGLSFITTGDSLTILLDADTSVSCGSTGNAPWDFDVSCVDTTQLPNCNAVLTAPLDGDIGINENDDINWSPATILVTGYFVSIGTTPGGTDIADNVDVGNVTTYDPGTLDYETTYYVTITPYNDNGSATGCIEESFTTRPDPNQIVDCSINEVINTVFCYENGDNTFIELFNFQSSDGSPLSIFFNSGYLEDCCDFIQILDSDGSTIFLSDTTLDNDLTGLSFVTTGDSLTILLDADTSVSCGSTGNAPWDFDVSCVDTTAIPNCNASLTSPLDGAIDINENDDLNWTPASVIVTGYFVSIGTTPGGTDVADNVDVGNVLTYDPGTLDYETTYYVTITPYNDNGPATGCIEESFTTRPDPNVIVDCDSGEVVNTTYCYENGVNDVFVEIFNFQSSNGYPLNILFNSGEIEDFWDSIQILDADGSLIYEGDNGGDLTGLSFTTTGDSLTILIESDGVGSCQTSGYIPWDFDVWCSSCLPQTVSYNTIGDCETDPDNPEFVVEVDITDLGDATSLTITDDQGSAPQTTTTTGVIVFGPYAANTVVVVTTENTDDANCVNVSSGLTFICPPPPNPCSIIYAGEDATVDCDDTATDLTANFHLFGQDTSTYIINGLETCPTPVTVGGTPTSLNIDDTWSEVLEIGFEFCFFGDVYSQILVGSNGVLSFEIGNAGGFNDWGFNDPLPNNTDDALAQGQIFGVGHDIDPSVCGDINYLVVGSAPYRQFVVNYTNVCHFSCNELMSSSQIILYESSNNIDINVFDKPTCPGWNNGNAVIGVQNVAGTEAFTAPGRNTGSWSITEPESWRFAPSEGTPLYTFEWFDGATSLGNTETITVEPTVTTTYTASVTYELCTGGTATITDDVVVEVLGDGSDDASFTLTPTCDGATATITGTPGGTFDFDPAPADAATIDPDTGTITGGTPGETYSVQYVVSASSTCPAASTETVTVLPEDDSSFTVSPACDGGTATVTGVPGGTFAFNPVPADGAVIDPDTGTVTGGTPGASYTIEYTTNGTCPSTSTQTLNTLLDGGAFVEDFGTGTDREPTPYTTYTFNGVTQVDDGEYAINNNASDLNTGWHDMEDHTVGDTDGLMFVVNASAVSGEFYRRSIFVTENTEYNFSAWITTVYDTDTFICPGTGVPSNVTFRIEDASGTLISDVNTGDIQNEANPNWQEFQLTFNTLTNTEVQLVLLNQGASGCGNDLAIDDISLTPVEPVLTFTADCDGGTISVMGAAGGTFALNPVPTDGAVIDSSTGTITGGTAGAMYTVEYTLLGGCLTTSLDVTLLLEDDASFTMTATCDGGTATITGDTGGTFAFNPVPTDGAMIDSSTGTVTAGTAGTTYTVEYTTGGTCSATSTQTVTALPEDDASFTMTATCDGGTATITGDSGGTFTFNPVPTDGAMIDSTTGTVTAGTAGTTYTVDYTTAGTCPTTSSQTVTVLPEDDASFTMTANCDGGTATVTGDAGGTFAFNPVPTDGAVIDSSTGTITGGIPGTTYTVEYTSAGTCTSSSTQMITILTSVFDFTVVGDCNGAIFELTVNPTGNSYDPNTATYVLYDDMNSVLQTNTIGDNVFVISPSIFTPPMAGSSYNYVVEVTSAEGCVETNTVLVNSINCLIPQAISPNNDSYNDNFDLSGYNVSRLEIFNRHGIKVYSKTNYTNEWYGQTDDGKELPVGTYFYVMEYQGNKTKSSWVYINK</sequence>
<protein>
    <submittedName>
        <fullName evidence="3">Gliding motility-associated C-terminal domain-containing protein</fullName>
    </submittedName>
</protein>
<feature type="domain" description="Fibronectin type-III" evidence="2">
    <location>
        <begin position="841"/>
        <end position="932"/>
    </location>
</feature>
<name>A0ABW5WKG6_9FLAO</name>
<evidence type="ECO:0000313" key="3">
    <source>
        <dbReference type="EMBL" id="MFD2822780.1"/>
    </source>
</evidence>
<dbReference type="InterPro" id="IPR003961">
    <property type="entry name" value="FN3_dom"/>
</dbReference>
<feature type="domain" description="Fibronectin type-III" evidence="2">
    <location>
        <begin position="185"/>
        <end position="281"/>
    </location>
</feature>
<dbReference type="InterPro" id="IPR036116">
    <property type="entry name" value="FN3_sf"/>
</dbReference>
<evidence type="ECO:0000256" key="1">
    <source>
        <dbReference type="SAM" id="SignalP"/>
    </source>
</evidence>
<dbReference type="Pfam" id="PF13585">
    <property type="entry name" value="CHU_C"/>
    <property type="match status" value="1"/>
</dbReference>
<dbReference type="EMBL" id="JBHUOV010000001">
    <property type="protein sequence ID" value="MFD2822780.1"/>
    <property type="molecule type" value="Genomic_DNA"/>
</dbReference>
<dbReference type="SUPFAM" id="SSF49854">
    <property type="entry name" value="Spermadhesin, CUB domain"/>
    <property type="match status" value="1"/>
</dbReference>
<dbReference type="PROSITE" id="PS50853">
    <property type="entry name" value="FN3"/>
    <property type="match status" value="3"/>
</dbReference>
<organism evidence="3 4">
    <name type="scientific">Lacinutrix iliipiscaria</name>
    <dbReference type="NCBI Taxonomy" id="1230532"/>
    <lineage>
        <taxon>Bacteria</taxon>
        <taxon>Pseudomonadati</taxon>
        <taxon>Bacteroidota</taxon>
        <taxon>Flavobacteriia</taxon>
        <taxon>Flavobacteriales</taxon>
        <taxon>Flavobacteriaceae</taxon>
        <taxon>Lacinutrix</taxon>
    </lineage>
</organism>
<dbReference type="SMART" id="SM00060">
    <property type="entry name" value="FN3"/>
    <property type="match status" value="4"/>
</dbReference>
<dbReference type="Gene3D" id="2.60.40.10">
    <property type="entry name" value="Immunoglobulins"/>
    <property type="match status" value="3"/>
</dbReference>
<reference evidence="4" key="1">
    <citation type="journal article" date="2019" name="Int. J. Syst. Evol. Microbiol.">
        <title>The Global Catalogue of Microorganisms (GCM) 10K type strain sequencing project: providing services to taxonomists for standard genome sequencing and annotation.</title>
        <authorList>
            <consortium name="The Broad Institute Genomics Platform"/>
            <consortium name="The Broad Institute Genome Sequencing Center for Infectious Disease"/>
            <person name="Wu L."/>
            <person name="Ma J."/>
        </authorList>
    </citation>
    <scope>NUCLEOTIDE SEQUENCE [LARGE SCALE GENOMIC DNA]</scope>
    <source>
        <strain evidence="4">KCTC 32141</strain>
    </source>
</reference>
<evidence type="ECO:0000313" key="4">
    <source>
        <dbReference type="Proteomes" id="UP001597533"/>
    </source>
</evidence>
<dbReference type="Proteomes" id="UP001597533">
    <property type="component" value="Unassembled WGS sequence"/>
</dbReference>
<dbReference type="InterPro" id="IPR035914">
    <property type="entry name" value="Sperma_CUB_dom_sf"/>
</dbReference>